<keyword evidence="3" id="KW-1185">Reference proteome</keyword>
<evidence type="ECO:0000256" key="1">
    <source>
        <dbReference type="SAM" id="SignalP"/>
    </source>
</evidence>
<gene>
    <name evidence="2" type="ORF">CROQUDRAFT_371866</name>
</gene>
<reference evidence="2" key="1">
    <citation type="submission" date="2013-11" db="EMBL/GenBank/DDBJ databases">
        <title>Genome sequence of the fusiform rust pathogen reveals effectors for host alternation and coevolution with pine.</title>
        <authorList>
            <consortium name="DOE Joint Genome Institute"/>
            <person name="Smith K."/>
            <person name="Pendleton A."/>
            <person name="Kubisiak T."/>
            <person name="Anderson C."/>
            <person name="Salamov A."/>
            <person name="Aerts A."/>
            <person name="Riley R."/>
            <person name="Clum A."/>
            <person name="Lindquist E."/>
            <person name="Ence D."/>
            <person name="Campbell M."/>
            <person name="Kronenberg Z."/>
            <person name="Feau N."/>
            <person name="Dhillon B."/>
            <person name="Hamelin R."/>
            <person name="Burleigh J."/>
            <person name="Smith J."/>
            <person name="Yandell M."/>
            <person name="Nelson C."/>
            <person name="Grigoriev I."/>
            <person name="Davis J."/>
        </authorList>
    </citation>
    <scope>NUCLEOTIDE SEQUENCE</scope>
    <source>
        <strain evidence="2">G11</strain>
    </source>
</reference>
<evidence type="ECO:0000313" key="3">
    <source>
        <dbReference type="Proteomes" id="UP000886653"/>
    </source>
</evidence>
<dbReference type="AlphaFoldDB" id="A0A9P6NRC8"/>
<accession>A0A9P6NRC8</accession>
<feature type="signal peptide" evidence="1">
    <location>
        <begin position="1"/>
        <end position="19"/>
    </location>
</feature>
<keyword evidence="1" id="KW-0732">Signal</keyword>
<evidence type="ECO:0008006" key="4">
    <source>
        <dbReference type="Google" id="ProtNLM"/>
    </source>
</evidence>
<feature type="chain" id="PRO_5040400097" description="Secreted protein" evidence="1">
    <location>
        <begin position="20"/>
        <end position="104"/>
    </location>
</feature>
<proteinExistence type="predicted"/>
<protein>
    <recommendedName>
        <fullName evidence="4">Secreted protein</fullName>
    </recommendedName>
</protein>
<organism evidence="2 3">
    <name type="scientific">Cronartium quercuum f. sp. fusiforme G11</name>
    <dbReference type="NCBI Taxonomy" id="708437"/>
    <lineage>
        <taxon>Eukaryota</taxon>
        <taxon>Fungi</taxon>
        <taxon>Dikarya</taxon>
        <taxon>Basidiomycota</taxon>
        <taxon>Pucciniomycotina</taxon>
        <taxon>Pucciniomycetes</taxon>
        <taxon>Pucciniales</taxon>
        <taxon>Coleosporiaceae</taxon>
        <taxon>Cronartium</taxon>
    </lineage>
</organism>
<comment type="caution">
    <text evidence="2">The sequence shown here is derived from an EMBL/GenBank/DDBJ whole genome shotgun (WGS) entry which is preliminary data.</text>
</comment>
<dbReference type="EMBL" id="MU167232">
    <property type="protein sequence ID" value="KAG0148922.1"/>
    <property type="molecule type" value="Genomic_DNA"/>
</dbReference>
<evidence type="ECO:0000313" key="2">
    <source>
        <dbReference type="EMBL" id="KAG0148922.1"/>
    </source>
</evidence>
<name>A0A9P6NRC8_9BASI</name>
<sequence>MVIFSLVGALLITTQPGKQNGESGRVGLDRGTCDNTTHTYHHIITTISSHYSHQQHPTYNNKPTLAPRSTCCADNLSSTKTFVGGRNRTGIFTGLTCLHHNEIS</sequence>
<dbReference type="Proteomes" id="UP000886653">
    <property type="component" value="Unassembled WGS sequence"/>
</dbReference>